<accession>A0A4V6A6H6</accession>
<dbReference type="EMBL" id="AZBU02000002">
    <property type="protein sequence ID" value="TKR94335.1"/>
    <property type="molecule type" value="Genomic_DNA"/>
</dbReference>
<gene>
    <name evidence="14" type="ORF">L596_008629</name>
</gene>
<dbReference type="InterPro" id="IPR008271">
    <property type="entry name" value="Ser/Thr_kinase_AS"/>
</dbReference>
<comment type="catalytic activity">
    <reaction evidence="9">
        <text>L-seryl-[protein] + ATP = O-phospho-L-seryl-[protein] + ADP + H(+)</text>
        <dbReference type="Rhea" id="RHEA:17989"/>
        <dbReference type="Rhea" id="RHEA-COMP:9863"/>
        <dbReference type="Rhea" id="RHEA-COMP:11604"/>
        <dbReference type="ChEBI" id="CHEBI:15378"/>
        <dbReference type="ChEBI" id="CHEBI:29999"/>
        <dbReference type="ChEBI" id="CHEBI:30616"/>
        <dbReference type="ChEBI" id="CHEBI:83421"/>
        <dbReference type="ChEBI" id="CHEBI:456216"/>
        <dbReference type="EC" id="2.7.11.22"/>
    </reaction>
</comment>
<dbReference type="SUPFAM" id="SSF56112">
    <property type="entry name" value="Protein kinase-like (PK-like)"/>
    <property type="match status" value="1"/>
</dbReference>
<evidence type="ECO:0000256" key="12">
    <source>
        <dbReference type="SAM" id="MobiDB-lite"/>
    </source>
</evidence>
<name>A0A4V6A6H6_STECR</name>
<dbReference type="Gene3D" id="1.10.510.10">
    <property type="entry name" value="Transferase(Phosphotransferase) domain 1"/>
    <property type="match status" value="1"/>
</dbReference>
<dbReference type="PANTHER" id="PTHR24056">
    <property type="entry name" value="CELL DIVISION PROTEIN KINASE"/>
    <property type="match status" value="1"/>
</dbReference>
<feature type="region of interest" description="Disordered" evidence="12">
    <location>
        <begin position="322"/>
        <end position="342"/>
    </location>
</feature>
<sequence length="367" mass="41425">MTLCSSSARGTRTLSSTSWMSYPGHGGHFQAPLPKEQQYHIKGELGKGAYGTVYHAIDRLTNEEFAMKTIVMRLSDEGIAQSLLREIAVLKSLQRIQHRNITRIHDVFAARNRRENDMCMNIIYEKCDWDLYDFLKAIPRDMSHVQCKHFARQLFEGLDYLHSNAVIHRDLKPQNILINRDHTLKIADFGLARGYSMHASFTTVVVTLWYRSPELLLQCKYNTAIDIWSAGCILVEMYTRKALFPCQTEAQQLKCIFHSSKSLFSENWAHLLPKCGLPTRSSTSPAFKRSRPSTSSGSPLNSRLTPAPSISSPAPCLSALFRDPPPPNASRTPTSSNRSLSSCHRSVSNYLNSKKLRSSSALNIYIV</sequence>
<dbReference type="GO" id="GO:0000082">
    <property type="term" value="P:G1/S transition of mitotic cell cycle"/>
    <property type="evidence" value="ECO:0007669"/>
    <property type="project" value="TreeGrafter"/>
</dbReference>
<keyword evidence="4" id="KW-0808">Transferase</keyword>
<feature type="compositionally biased region" description="Polar residues" evidence="12">
    <location>
        <begin position="292"/>
        <end position="310"/>
    </location>
</feature>
<evidence type="ECO:0000313" key="14">
    <source>
        <dbReference type="EMBL" id="TKR94335.1"/>
    </source>
</evidence>
<keyword evidence="6" id="KW-0418">Kinase</keyword>
<dbReference type="GO" id="GO:0005524">
    <property type="term" value="F:ATP binding"/>
    <property type="evidence" value="ECO:0007669"/>
    <property type="project" value="UniProtKB-UniRule"/>
</dbReference>
<evidence type="ECO:0000256" key="3">
    <source>
        <dbReference type="ARBA" id="ARBA00022527"/>
    </source>
</evidence>
<dbReference type="PANTHER" id="PTHR24056:SF472">
    <property type="entry name" value="CYCLIN-DEPENDENT KINASE 4, ISOFORM A"/>
    <property type="match status" value="1"/>
</dbReference>
<comment type="similarity">
    <text evidence="1">Belongs to the protein kinase superfamily. CMGC Ser/Thr protein kinase family. CDC2/CDKX subfamily.</text>
</comment>
<dbReference type="Gene3D" id="3.30.200.20">
    <property type="entry name" value="Phosphorylase Kinase, domain 1"/>
    <property type="match status" value="1"/>
</dbReference>
<organism evidence="14 15">
    <name type="scientific">Steinernema carpocapsae</name>
    <name type="common">Entomopathogenic nematode</name>
    <dbReference type="NCBI Taxonomy" id="34508"/>
    <lineage>
        <taxon>Eukaryota</taxon>
        <taxon>Metazoa</taxon>
        <taxon>Ecdysozoa</taxon>
        <taxon>Nematoda</taxon>
        <taxon>Chromadorea</taxon>
        <taxon>Rhabditida</taxon>
        <taxon>Tylenchina</taxon>
        <taxon>Panagrolaimomorpha</taxon>
        <taxon>Strongyloidoidea</taxon>
        <taxon>Steinernematidae</taxon>
        <taxon>Steinernema</taxon>
    </lineage>
</organism>
<evidence type="ECO:0000256" key="1">
    <source>
        <dbReference type="ARBA" id="ARBA00006485"/>
    </source>
</evidence>
<dbReference type="GO" id="GO:0007165">
    <property type="term" value="P:signal transduction"/>
    <property type="evidence" value="ECO:0007669"/>
    <property type="project" value="TreeGrafter"/>
</dbReference>
<keyword evidence="15" id="KW-1185">Reference proteome</keyword>
<feature type="domain" description="Protein kinase" evidence="13">
    <location>
        <begin position="39"/>
        <end position="304"/>
    </location>
</feature>
<feature type="region of interest" description="Disordered" evidence="12">
    <location>
        <begin position="280"/>
        <end position="310"/>
    </location>
</feature>
<dbReference type="OrthoDB" id="1732493at2759"/>
<proteinExistence type="inferred from homology"/>
<dbReference type="PROSITE" id="PS00107">
    <property type="entry name" value="PROTEIN_KINASE_ATP"/>
    <property type="match status" value="1"/>
</dbReference>
<evidence type="ECO:0000256" key="11">
    <source>
        <dbReference type="RuleBase" id="RU000304"/>
    </source>
</evidence>
<evidence type="ECO:0000256" key="10">
    <source>
        <dbReference type="PROSITE-ProRule" id="PRU10141"/>
    </source>
</evidence>
<protein>
    <recommendedName>
        <fullName evidence="2">cyclin-dependent kinase</fullName>
        <ecNumber evidence="2">2.7.11.22</ecNumber>
    </recommendedName>
</protein>
<evidence type="ECO:0000256" key="5">
    <source>
        <dbReference type="ARBA" id="ARBA00022741"/>
    </source>
</evidence>
<feature type="binding site" evidence="10">
    <location>
        <position position="68"/>
    </location>
    <ligand>
        <name>ATP</name>
        <dbReference type="ChEBI" id="CHEBI:30616"/>
    </ligand>
</feature>
<dbReference type="InterPro" id="IPR000719">
    <property type="entry name" value="Prot_kinase_dom"/>
</dbReference>
<evidence type="ECO:0000313" key="15">
    <source>
        <dbReference type="Proteomes" id="UP000298663"/>
    </source>
</evidence>
<dbReference type="Proteomes" id="UP000298663">
    <property type="component" value="Unassembled WGS sequence"/>
</dbReference>
<dbReference type="GO" id="GO:0030332">
    <property type="term" value="F:cyclin binding"/>
    <property type="evidence" value="ECO:0007669"/>
    <property type="project" value="TreeGrafter"/>
</dbReference>
<comment type="caution">
    <text evidence="14">The sequence shown here is derived from an EMBL/GenBank/DDBJ whole genome shotgun (WGS) entry which is preliminary data.</text>
</comment>
<keyword evidence="3 11" id="KW-0723">Serine/threonine-protein kinase</keyword>
<evidence type="ECO:0000259" key="13">
    <source>
        <dbReference type="PROSITE" id="PS50011"/>
    </source>
</evidence>
<dbReference type="GO" id="GO:0000307">
    <property type="term" value="C:cyclin-dependent protein kinase holoenzyme complex"/>
    <property type="evidence" value="ECO:0007669"/>
    <property type="project" value="TreeGrafter"/>
</dbReference>
<evidence type="ECO:0000256" key="4">
    <source>
        <dbReference type="ARBA" id="ARBA00022679"/>
    </source>
</evidence>
<dbReference type="SMART" id="SM00220">
    <property type="entry name" value="S_TKc"/>
    <property type="match status" value="1"/>
</dbReference>
<dbReference type="PROSITE" id="PS00108">
    <property type="entry name" value="PROTEIN_KINASE_ST"/>
    <property type="match status" value="1"/>
</dbReference>
<dbReference type="InterPro" id="IPR050108">
    <property type="entry name" value="CDK"/>
</dbReference>
<dbReference type="GO" id="GO:0005737">
    <property type="term" value="C:cytoplasm"/>
    <property type="evidence" value="ECO:0007669"/>
    <property type="project" value="TreeGrafter"/>
</dbReference>
<dbReference type="STRING" id="34508.A0A4V6A6H6"/>
<dbReference type="GO" id="GO:0010389">
    <property type="term" value="P:regulation of G2/M transition of mitotic cell cycle"/>
    <property type="evidence" value="ECO:0007669"/>
    <property type="project" value="TreeGrafter"/>
</dbReference>
<dbReference type="Pfam" id="PF00069">
    <property type="entry name" value="Pkinase"/>
    <property type="match status" value="1"/>
</dbReference>
<keyword evidence="7 10" id="KW-0067">ATP-binding</keyword>
<comment type="catalytic activity">
    <reaction evidence="8">
        <text>L-threonyl-[protein] + ATP = O-phospho-L-threonyl-[protein] + ADP + H(+)</text>
        <dbReference type="Rhea" id="RHEA:46608"/>
        <dbReference type="Rhea" id="RHEA-COMP:11060"/>
        <dbReference type="Rhea" id="RHEA-COMP:11605"/>
        <dbReference type="ChEBI" id="CHEBI:15378"/>
        <dbReference type="ChEBI" id="CHEBI:30013"/>
        <dbReference type="ChEBI" id="CHEBI:30616"/>
        <dbReference type="ChEBI" id="CHEBI:61977"/>
        <dbReference type="ChEBI" id="CHEBI:456216"/>
        <dbReference type="EC" id="2.7.11.22"/>
    </reaction>
</comment>
<reference evidence="14 15" key="1">
    <citation type="journal article" date="2015" name="Genome Biol.">
        <title>Comparative genomics of Steinernema reveals deeply conserved gene regulatory networks.</title>
        <authorList>
            <person name="Dillman A.R."/>
            <person name="Macchietto M."/>
            <person name="Porter C.F."/>
            <person name="Rogers A."/>
            <person name="Williams B."/>
            <person name="Antoshechkin I."/>
            <person name="Lee M.M."/>
            <person name="Goodwin Z."/>
            <person name="Lu X."/>
            <person name="Lewis E.E."/>
            <person name="Goodrich-Blair H."/>
            <person name="Stock S.P."/>
            <person name="Adams B.J."/>
            <person name="Sternberg P.W."/>
            <person name="Mortazavi A."/>
        </authorList>
    </citation>
    <scope>NUCLEOTIDE SEQUENCE [LARGE SCALE GENOMIC DNA]</scope>
    <source>
        <strain evidence="14 15">ALL</strain>
    </source>
</reference>
<reference evidence="14 15" key="2">
    <citation type="journal article" date="2019" name="G3 (Bethesda)">
        <title>Hybrid Assembly of the Genome of the Entomopathogenic Nematode Steinernema carpocapsae Identifies the X-Chromosome.</title>
        <authorList>
            <person name="Serra L."/>
            <person name="Macchietto M."/>
            <person name="Macias-Munoz A."/>
            <person name="McGill C.J."/>
            <person name="Rodriguez I.M."/>
            <person name="Rodriguez B."/>
            <person name="Murad R."/>
            <person name="Mortazavi A."/>
        </authorList>
    </citation>
    <scope>NUCLEOTIDE SEQUENCE [LARGE SCALE GENOMIC DNA]</scope>
    <source>
        <strain evidence="14 15">ALL</strain>
    </source>
</reference>
<evidence type="ECO:0000256" key="7">
    <source>
        <dbReference type="ARBA" id="ARBA00022840"/>
    </source>
</evidence>
<dbReference type="GO" id="GO:0010468">
    <property type="term" value="P:regulation of gene expression"/>
    <property type="evidence" value="ECO:0007669"/>
    <property type="project" value="TreeGrafter"/>
</dbReference>
<dbReference type="AlphaFoldDB" id="A0A4V6A6H6"/>
<dbReference type="PROSITE" id="PS50011">
    <property type="entry name" value="PROTEIN_KINASE_DOM"/>
    <property type="match status" value="1"/>
</dbReference>
<evidence type="ECO:0000256" key="2">
    <source>
        <dbReference type="ARBA" id="ARBA00012425"/>
    </source>
</evidence>
<keyword evidence="5 10" id="KW-0547">Nucleotide-binding</keyword>
<evidence type="ECO:0000256" key="9">
    <source>
        <dbReference type="ARBA" id="ARBA00048367"/>
    </source>
</evidence>
<dbReference type="GO" id="GO:0004693">
    <property type="term" value="F:cyclin-dependent protein serine/threonine kinase activity"/>
    <property type="evidence" value="ECO:0007669"/>
    <property type="project" value="UniProtKB-EC"/>
</dbReference>
<dbReference type="GO" id="GO:0005634">
    <property type="term" value="C:nucleus"/>
    <property type="evidence" value="ECO:0007669"/>
    <property type="project" value="TreeGrafter"/>
</dbReference>
<dbReference type="InterPro" id="IPR011009">
    <property type="entry name" value="Kinase-like_dom_sf"/>
</dbReference>
<evidence type="ECO:0000256" key="8">
    <source>
        <dbReference type="ARBA" id="ARBA00047811"/>
    </source>
</evidence>
<dbReference type="InterPro" id="IPR017441">
    <property type="entry name" value="Protein_kinase_ATP_BS"/>
</dbReference>
<evidence type="ECO:0000256" key="6">
    <source>
        <dbReference type="ARBA" id="ARBA00022777"/>
    </source>
</evidence>
<dbReference type="EC" id="2.7.11.22" evidence="2"/>
<dbReference type="FunFam" id="1.10.510.10:FF:000624">
    <property type="entry name" value="Mitogen-activated protein kinase"/>
    <property type="match status" value="1"/>
</dbReference>
<dbReference type="FunFam" id="3.30.200.20:FF:000124">
    <property type="entry name" value="Cyclin-dependent kinase 4"/>
    <property type="match status" value="1"/>
</dbReference>